<sequence>MNRFFPSSEAPWKPVPCITGRETPPQAKGIRRKATDSCGTGRGTGVCQGSRRRPISWVTHRFAGAVGIDTNEGHLTLAETDCFDKGVRIPGIRFNLHGKSDEQAKAIFGDACKGGDPRLC</sequence>
<dbReference type="EMBL" id="CAJNOB010000013">
    <property type="protein sequence ID" value="CAF0697051.1"/>
    <property type="molecule type" value="Genomic_DNA"/>
</dbReference>
<organism evidence="2 3">
    <name type="scientific">Candidatus Methylacidithermus pantelleriae</name>
    <dbReference type="NCBI Taxonomy" id="2744239"/>
    <lineage>
        <taxon>Bacteria</taxon>
        <taxon>Pseudomonadati</taxon>
        <taxon>Verrucomicrobiota</taxon>
        <taxon>Methylacidiphilae</taxon>
        <taxon>Methylacidiphilales</taxon>
        <taxon>Methylacidiphilaceae</taxon>
        <taxon>Candidatus Methylacidithermus</taxon>
    </lineage>
</organism>
<keyword evidence="3" id="KW-1185">Reference proteome</keyword>
<gene>
    <name evidence="2" type="ORF">MPNT_200041</name>
</gene>
<dbReference type="Proteomes" id="UP000663859">
    <property type="component" value="Unassembled WGS sequence"/>
</dbReference>
<name>A0A8J2FS83_9BACT</name>
<evidence type="ECO:0000313" key="3">
    <source>
        <dbReference type="Proteomes" id="UP000663859"/>
    </source>
</evidence>
<feature type="region of interest" description="Disordered" evidence="1">
    <location>
        <begin position="15"/>
        <end position="45"/>
    </location>
</feature>
<evidence type="ECO:0000313" key="2">
    <source>
        <dbReference type="EMBL" id="CAF0697051.1"/>
    </source>
</evidence>
<dbReference type="AlphaFoldDB" id="A0A8J2FS83"/>
<accession>A0A8J2FS83</accession>
<reference evidence="2" key="1">
    <citation type="submission" date="2021-02" db="EMBL/GenBank/DDBJ databases">
        <authorList>
            <person name="Cremers G."/>
            <person name="Picone N."/>
        </authorList>
    </citation>
    <scope>NUCLEOTIDE SEQUENCE</scope>
    <source>
        <strain evidence="2">PQ17</strain>
    </source>
</reference>
<proteinExistence type="predicted"/>
<evidence type="ECO:0000256" key="1">
    <source>
        <dbReference type="SAM" id="MobiDB-lite"/>
    </source>
</evidence>
<comment type="caution">
    <text evidence="2">The sequence shown here is derived from an EMBL/GenBank/DDBJ whole genome shotgun (WGS) entry which is preliminary data.</text>
</comment>
<protein>
    <submittedName>
        <fullName evidence="2">Uncharacterized protein</fullName>
    </submittedName>
</protein>